<gene>
    <name evidence="1" type="ORF">CIT292_07775</name>
</gene>
<sequence>MRSCSRSIIHSTDKLSVAQAVNYGLRIKPPAFTNKNAQIKDIIIT</sequence>
<evidence type="ECO:0000313" key="1">
    <source>
        <dbReference type="EMBL" id="EFE09487.1"/>
    </source>
</evidence>
<evidence type="ECO:0000313" key="2">
    <source>
        <dbReference type="Proteomes" id="UP000003880"/>
    </source>
</evidence>
<dbReference type="HOGENOM" id="CLU_3197844_0_0_6"/>
<protein>
    <submittedName>
        <fullName evidence="1">Uncharacterized protein</fullName>
    </submittedName>
</protein>
<proteinExistence type="predicted"/>
<dbReference type="Proteomes" id="UP000003880">
    <property type="component" value="Unassembled WGS sequence"/>
</dbReference>
<comment type="caution">
    <text evidence="1">The sequence shown here is derived from an EMBL/GenBank/DDBJ whole genome shotgun (WGS) entry which is preliminary data.</text>
</comment>
<reference evidence="1 2" key="1">
    <citation type="submission" date="2010-02" db="EMBL/GenBank/DDBJ databases">
        <authorList>
            <person name="Weinstock G."/>
            <person name="Sodergren E."/>
            <person name="Clifton S."/>
            <person name="Fulton L."/>
            <person name="Fulton B."/>
            <person name="Courtney L."/>
            <person name="Fronick C."/>
            <person name="Harrison M."/>
            <person name="Strong C."/>
            <person name="Farmer C."/>
            <person name="Delahaunty K."/>
            <person name="Markovic C."/>
            <person name="Hall O."/>
            <person name="Minx P."/>
            <person name="Tomlinson C."/>
            <person name="Mitreva M."/>
            <person name="Nelson J."/>
            <person name="Hou S."/>
            <person name="Wollam A."/>
            <person name="Pepin K.H."/>
            <person name="Johnson M."/>
            <person name="Bhonagiri V."/>
            <person name="Zhang X."/>
            <person name="Suruliraj S."/>
            <person name="Warren W."/>
            <person name="Chinwalla A."/>
            <person name="Mardis E.R."/>
            <person name="Wilson R.K."/>
        </authorList>
    </citation>
    <scope>NUCLEOTIDE SEQUENCE [LARGE SCALE GENOMIC DNA]</scope>
    <source>
        <strain evidence="1 2">ATCC 29220</strain>
    </source>
</reference>
<name>D4BBC6_9ENTR</name>
<dbReference type="EMBL" id="ABWL02000006">
    <property type="protein sequence ID" value="EFE09487.1"/>
    <property type="molecule type" value="Genomic_DNA"/>
</dbReference>
<dbReference type="AlphaFoldDB" id="D4BBC6"/>
<accession>D4BBC6</accession>
<organism evidence="1 2">
    <name type="scientific">Citrobacter youngae ATCC 29220</name>
    <dbReference type="NCBI Taxonomy" id="500640"/>
    <lineage>
        <taxon>Bacteria</taxon>
        <taxon>Pseudomonadati</taxon>
        <taxon>Pseudomonadota</taxon>
        <taxon>Gammaproteobacteria</taxon>
        <taxon>Enterobacterales</taxon>
        <taxon>Enterobacteriaceae</taxon>
        <taxon>Citrobacter</taxon>
        <taxon>Citrobacter freundii complex</taxon>
    </lineage>
</organism>